<name>W7AQX1_9APIC</name>
<dbReference type="VEuPathDB" id="PlasmoDB:C922_01463"/>
<organism evidence="1 2">
    <name type="scientific">Plasmodium inui San Antonio 1</name>
    <dbReference type="NCBI Taxonomy" id="1237626"/>
    <lineage>
        <taxon>Eukaryota</taxon>
        <taxon>Sar</taxon>
        <taxon>Alveolata</taxon>
        <taxon>Apicomplexa</taxon>
        <taxon>Aconoidasida</taxon>
        <taxon>Haemosporida</taxon>
        <taxon>Plasmodiidae</taxon>
        <taxon>Plasmodium</taxon>
        <taxon>Plasmodium (Plasmodium)</taxon>
    </lineage>
</organism>
<keyword evidence="2" id="KW-1185">Reference proteome</keyword>
<accession>W7AQX1</accession>
<gene>
    <name evidence="1" type="ORF">C922_01463</name>
</gene>
<dbReference type="RefSeq" id="XP_008815288.1">
    <property type="nucleotide sequence ID" value="XM_008817066.1"/>
</dbReference>
<dbReference type="Proteomes" id="UP000030640">
    <property type="component" value="Unassembled WGS sequence"/>
</dbReference>
<evidence type="ECO:0000313" key="2">
    <source>
        <dbReference type="Proteomes" id="UP000030640"/>
    </source>
</evidence>
<protein>
    <submittedName>
        <fullName evidence="1">Uncharacterized protein</fullName>
    </submittedName>
</protein>
<sequence>MDKKVTEYTDRLNELMKNLFKEKSEIRKMNAIISIYNEGSTEIKEEDENEKYQEYLKVYNDDIRPIVDDIRNKAYDHLKRSSCIHQCNAYLLNYARLLNKYIRSIVDTTDQSVLTVVKSINDYNSLDKLLEHAQKENINIEEDVYLLKLLGQEIKELNYLYVINRSLINHANKVLLYMKENGILFDTKEDKILKSTKELINNYCVFHHLMILNIPIKKIYEEKIKESNDLFSTITKKLKDEGDKLTDSVFSEEESNKILKSSEEIVQYAERILGENKKKRDFFKKYREIITKRRLEALQYDFSYQEEMKEEILNRAQLIYRIYNKVFHVNKNNHLKKLNEIAQYTDSIVKGNLLLEKISAISKEKNLVEQNKTALENPHERLISTKDDFIEIEIEVENPSMVEELKEKEEKLARYPE</sequence>
<dbReference type="EMBL" id="KI965464">
    <property type="protein sequence ID" value="EUD67851.1"/>
    <property type="molecule type" value="Genomic_DNA"/>
</dbReference>
<proteinExistence type="predicted"/>
<dbReference type="GeneID" id="20036737"/>
<reference evidence="1 2" key="1">
    <citation type="submission" date="2013-02" db="EMBL/GenBank/DDBJ databases">
        <title>The Genome Sequence of Plasmodium inui San Antonio 1.</title>
        <authorList>
            <consortium name="The Broad Institute Genome Sequencing Platform"/>
            <consortium name="The Broad Institute Genome Sequencing Center for Infectious Disease"/>
            <person name="Neafsey D."/>
            <person name="Cheeseman I."/>
            <person name="Volkman S."/>
            <person name="Adams J."/>
            <person name="Walker B."/>
            <person name="Young S.K."/>
            <person name="Zeng Q."/>
            <person name="Gargeya S."/>
            <person name="Fitzgerald M."/>
            <person name="Haas B."/>
            <person name="Abouelleil A."/>
            <person name="Alvarado L."/>
            <person name="Arachchi H.M."/>
            <person name="Berlin A.M."/>
            <person name="Chapman S.B."/>
            <person name="Dewar J."/>
            <person name="Goldberg J."/>
            <person name="Griggs A."/>
            <person name="Gujja S."/>
            <person name="Hansen M."/>
            <person name="Howarth C."/>
            <person name="Imamovic A."/>
            <person name="Larimer J."/>
            <person name="McCowan C."/>
            <person name="Murphy C."/>
            <person name="Neiman D."/>
            <person name="Pearson M."/>
            <person name="Priest M."/>
            <person name="Roberts A."/>
            <person name="Saif S."/>
            <person name="Shea T."/>
            <person name="Sisk P."/>
            <person name="Sykes S."/>
            <person name="Wortman J."/>
            <person name="Nusbaum C."/>
            <person name="Birren B."/>
        </authorList>
    </citation>
    <scope>NUCLEOTIDE SEQUENCE [LARGE SCALE GENOMIC DNA]</scope>
    <source>
        <strain evidence="1 2">San Antonio 1</strain>
    </source>
</reference>
<dbReference type="AlphaFoldDB" id="W7AQX1"/>
<evidence type="ECO:0000313" key="1">
    <source>
        <dbReference type="EMBL" id="EUD67851.1"/>
    </source>
</evidence>